<comment type="caution">
    <text evidence="1">The sequence shown here is derived from an EMBL/GenBank/DDBJ whole genome shotgun (WGS) entry which is preliminary data.</text>
</comment>
<proteinExistence type="predicted"/>
<accession>A0A6L2L915</accession>
<gene>
    <name evidence="1" type="ORF">Tci_029315</name>
</gene>
<organism evidence="1">
    <name type="scientific">Tanacetum cinerariifolium</name>
    <name type="common">Dalmatian daisy</name>
    <name type="synonym">Chrysanthemum cinerariifolium</name>
    <dbReference type="NCBI Taxonomy" id="118510"/>
    <lineage>
        <taxon>Eukaryota</taxon>
        <taxon>Viridiplantae</taxon>
        <taxon>Streptophyta</taxon>
        <taxon>Embryophyta</taxon>
        <taxon>Tracheophyta</taxon>
        <taxon>Spermatophyta</taxon>
        <taxon>Magnoliopsida</taxon>
        <taxon>eudicotyledons</taxon>
        <taxon>Gunneridae</taxon>
        <taxon>Pentapetalae</taxon>
        <taxon>asterids</taxon>
        <taxon>campanulids</taxon>
        <taxon>Asterales</taxon>
        <taxon>Asteraceae</taxon>
        <taxon>Asteroideae</taxon>
        <taxon>Anthemideae</taxon>
        <taxon>Anthemidinae</taxon>
        <taxon>Tanacetum</taxon>
    </lineage>
</organism>
<evidence type="ECO:0000313" key="1">
    <source>
        <dbReference type="EMBL" id="GEU57337.1"/>
    </source>
</evidence>
<reference evidence="1" key="1">
    <citation type="journal article" date="2019" name="Sci. Rep.">
        <title>Draft genome of Tanacetum cinerariifolium, the natural source of mosquito coil.</title>
        <authorList>
            <person name="Yamashiro T."/>
            <person name="Shiraishi A."/>
            <person name="Satake H."/>
            <person name="Nakayama K."/>
        </authorList>
    </citation>
    <scope>NUCLEOTIDE SEQUENCE</scope>
</reference>
<sequence length="129" mass="15049">MSFEDLTEIVRRYDVMDYLNYENVQQEDNESSINEYYSDDGNEIDYVDFSINGEDDIMITNLTIQDDFLNRLCSTSGLFRCFVTTPDSSLPNLSEDDLDASTIDPQFKVKRCVVYLVFNPDIPWNQFYG</sequence>
<dbReference type="AlphaFoldDB" id="A0A6L2L915"/>
<protein>
    <submittedName>
        <fullName evidence="1">Uncharacterized protein</fullName>
    </submittedName>
</protein>
<dbReference type="EMBL" id="BKCJ010003812">
    <property type="protein sequence ID" value="GEU57337.1"/>
    <property type="molecule type" value="Genomic_DNA"/>
</dbReference>
<name>A0A6L2L915_TANCI</name>